<evidence type="ECO:0000259" key="1">
    <source>
        <dbReference type="PROSITE" id="PS51186"/>
    </source>
</evidence>
<evidence type="ECO:0000313" key="2">
    <source>
        <dbReference type="EMBL" id="NKE44861.1"/>
    </source>
</evidence>
<reference evidence="2 3" key="1">
    <citation type="submission" date="2020-03" db="EMBL/GenBank/DDBJ databases">
        <title>Roseomonas selenitidurans sp. nov. isolated from soil.</title>
        <authorList>
            <person name="Liu H."/>
        </authorList>
    </citation>
    <scope>NUCLEOTIDE SEQUENCE [LARGE SCALE GENOMIC DNA]</scope>
    <source>
        <strain evidence="2 3">JCM 15073</strain>
    </source>
</reference>
<dbReference type="Pfam" id="PF00583">
    <property type="entry name" value="Acetyltransf_1"/>
    <property type="match status" value="1"/>
</dbReference>
<evidence type="ECO:0000313" key="3">
    <source>
        <dbReference type="Proteomes" id="UP000765160"/>
    </source>
</evidence>
<feature type="domain" description="N-acetyltransferase" evidence="1">
    <location>
        <begin position="1"/>
        <end position="170"/>
    </location>
</feature>
<name>A0ABX1EXN8_9PROT</name>
<dbReference type="EMBL" id="JAAVTX010000002">
    <property type="protein sequence ID" value="NKE44861.1"/>
    <property type="molecule type" value="Genomic_DNA"/>
</dbReference>
<protein>
    <submittedName>
        <fullName evidence="2">GNAT family N-acetyltransferase</fullName>
    </submittedName>
</protein>
<dbReference type="PROSITE" id="PS51186">
    <property type="entry name" value="GNAT"/>
    <property type="match status" value="1"/>
</dbReference>
<organism evidence="2 3">
    <name type="scientific">Falsiroseomonas frigidaquae</name>
    <dbReference type="NCBI Taxonomy" id="487318"/>
    <lineage>
        <taxon>Bacteria</taxon>
        <taxon>Pseudomonadati</taxon>
        <taxon>Pseudomonadota</taxon>
        <taxon>Alphaproteobacteria</taxon>
        <taxon>Acetobacterales</taxon>
        <taxon>Roseomonadaceae</taxon>
        <taxon>Falsiroseomonas</taxon>
    </lineage>
</organism>
<dbReference type="InterPro" id="IPR000182">
    <property type="entry name" value="GNAT_dom"/>
</dbReference>
<dbReference type="RefSeq" id="WP_168049237.1">
    <property type="nucleotide sequence ID" value="NZ_JAATJR010000002.1"/>
</dbReference>
<dbReference type="Gene3D" id="3.40.630.30">
    <property type="match status" value="1"/>
</dbReference>
<sequence length="173" mass="17783">MIRRAERADAAAIGDMHAQSWTETYPGLVPDALLAEMTDPARRRAAWARNLAAPLLPGGILVAEEAGAILGLVSVCAARDPALGASGEISGLYLLRAAQGRGLGRALLVAGARVLLAAGHGSAAAWALDANARARGFYAATGAVPGTSQIGWHGEVAVAETAWVWSDLHRVTS</sequence>
<keyword evidence="3" id="KW-1185">Reference proteome</keyword>
<comment type="caution">
    <text evidence="2">The sequence shown here is derived from an EMBL/GenBank/DDBJ whole genome shotgun (WGS) entry which is preliminary data.</text>
</comment>
<proteinExistence type="predicted"/>
<dbReference type="Proteomes" id="UP000765160">
    <property type="component" value="Unassembled WGS sequence"/>
</dbReference>
<dbReference type="SUPFAM" id="SSF55729">
    <property type="entry name" value="Acyl-CoA N-acyltransferases (Nat)"/>
    <property type="match status" value="1"/>
</dbReference>
<gene>
    <name evidence="2" type="ORF">HB662_08730</name>
</gene>
<dbReference type="CDD" id="cd04301">
    <property type="entry name" value="NAT_SF"/>
    <property type="match status" value="1"/>
</dbReference>
<dbReference type="InterPro" id="IPR016181">
    <property type="entry name" value="Acyl_CoA_acyltransferase"/>
</dbReference>
<accession>A0ABX1EXN8</accession>